<accession>G5ILG3</accession>
<name>G5ILG3_9FIRM</name>
<comment type="caution">
    <text evidence="2">The sequence shown here is derived from an EMBL/GenBank/DDBJ whole genome shotgun (WGS) entry which is preliminary data.</text>
</comment>
<gene>
    <name evidence="2" type="ORF">HMPREF9473_04341</name>
</gene>
<organism evidence="2 3">
    <name type="scientific">Hungatella hathewayi WAL-18680</name>
    <dbReference type="NCBI Taxonomy" id="742737"/>
    <lineage>
        <taxon>Bacteria</taxon>
        <taxon>Bacillati</taxon>
        <taxon>Bacillota</taxon>
        <taxon>Clostridia</taxon>
        <taxon>Lachnospirales</taxon>
        <taxon>Lachnospiraceae</taxon>
        <taxon>Hungatella</taxon>
    </lineage>
</organism>
<protein>
    <recommendedName>
        <fullName evidence="1">LysM domain-containing protein</fullName>
    </recommendedName>
</protein>
<dbReference type="InterPro" id="IPR036779">
    <property type="entry name" value="LysM_dom_sf"/>
</dbReference>
<dbReference type="Pfam" id="PF01476">
    <property type="entry name" value="LysM"/>
    <property type="match status" value="1"/>
</dbReference>
<dbReference type="Gene3D" id="3.10.350.10">
    <property type="entry name" value="LysM domain"/>
    <property type="match status" value="1"/>
</dbReference>
<dbReference type="InterPro" id="IPR018392">
    <property type="entry name" value="LysM"/>
</dbReference>
<dbReference type="Pfam" id="PF12673">
    <property type="entry name" value="SipL"/>
    <property type="match status" value="3"/>
</dbReference>
<dbReference type="EMBL" id="ADLN01000120">
    <property type="protein sequence ID" value="EHI57232.1"/>
    <property type="molecule type" value="Genomic_DNA"/>
</dbReference>
<dbReference type="Proteomes" id="UP000005384">
    <property type="component" value="Unassembled WGS sequence"/>
</dbReference>
<reference evidence="2 3" key="1">
    <citation type="submission" date="2011-08" db="EMBL/GenBank/DDBJ databases">
        <title>The Genome Sequence of Clostridium hathewayi WAL-18680.</title>
        <authorList>
            <consortium name="The Broad Institute Genome Sequencing Platform"/>
            <person name="Earl A."/>
            <person name="Ward D."/>
            <person name="Feldgarden M."/>
            <person name="Gevers D."/>
            <person name="Finegold S.M."/>
            <person name="Summanen P.H."/>
            <person name="Molitoris D.R."/>
            <person name="Song M."/>
            <person name="Daigneault M."/>
            <person name="Allen-Vercoe E."/>
            <person name="Young S.K."/>
            <person name="Zeng Q."/>
            <person name="Gargeya S."/>
            <person name="Fitzgerald M."/>
            <person name="Haas B."/>
            <person name="Abouelleil A."/>
            <person name="Alvarado L."/>
            <person name="Arachchi H.M."/>
            <person name="Berlin A."/>
            <person name="Brown A."/>
            <person name="Chapman S.B."/>
            <person name="Chen Z."/>
            <person name="Dunbar C."/>
            <person name="Freedman E."/>
            <person name="Gearin G."/>
            <person name="Gellesch M."/>
            <person name="Goldberg J."/>
            <person name="Griggs A."/>
            <person name="Gujja S."/>
            <person name="Heiman D."/>
            <person name="Howarth C."/>
            <person name="Larson L."/>
            <person name="Lui A."/>
            <person name="MacDonald P.J.P."/>
            <person name="Montmayeur A."/>
            <person name="Murphy C."/>
            <person name="Neiman D."/>
            <person name="Pearson M."/>
            <person name="Priest M."/>
            <person name="Roberts A."/>
            <person name="Saif S."/>
            <person name="Shea T."/>
            <person name="Shenoy N."/>
            <person name="Sisk P."/>
            <person name="Stolte C."/>
            <person name="Sykes S."/>
            <person name="Wortman J."/>
            <person name="Nusbaum C."/>
            <person name="Birren B."/>
        </authorList>
    </citation>
    <scope>NUCLEOTIDE SEQUENCE [LARGE SCALE GENOMIC DNA]</scope>
    <source>
        <strain evidence="2 3">WAL-18680</strain>
    </source>
</reference>
<keyword evidence="3" id="KW-1185">Reference proteome</keyword>
<dbReference type="CDD" id="cd00118">
    <property type="entry name" value="LysM"/>
    <property type="match status" value="1"/>
</dbReference>
<proteinExistence type="predicted"/>
<feature type="domain" description="LysM" evidence="1">
    <location>
        <begin position="476"/>
        <end position="519"/>
    </location>
</feature>
<dbReference type="InterPro" id="IPR024300">
    <property type="entry name" value="SipL_SPOCS_dom"/>
</dbReference>
<dbReference type="SUPFAM" id="SSF54106">
    <property type="entry name" value="LysM domain"/>
    <property type="match status" value="1"/>
</dbReference>
<dbReference type="PATRIC" id="fig|742737.3.peg.4325"/>
<dbReference type="PROSITE" id="PS51782">
    <property type="entry name" value="LYSM"/>
    <property type="match status" value="1"/>
</dbReference>
<dbReference type="HOGENOM" id="CLU_037106_0_0_9"/>
<evidence type="ECO:0000259" key="1">
    <source>
        <dbReference type="PROSITE" id="PS51782"/>
    </source>
</evidence>
<sequence length="525" mass="58934">MMELVKKNIHMNRWKGNASTQITLDDDFIVPDTMDDMAQVILDTGDVVVESVKNQGERVQVKGKLNFQVLYRKAEGGLQALGGSIPFDEMINVPDLDEKDYVGLSWELEDLNAGIINSRKLSMKAIVTLEVRVETLYDVEAASDIDTGETDAADNVNVESMKRDVDVAAIACRRKDTYRIKEDISLSGNKPNIDRVLWNEMRLRGVNTRPMDGQIHVDGELTVFIIYSGEGEETPMQWLEESIPFSGEVELPEAVEEMIPVINVRLVHKDLEAKPDYDGEMRDLEVDAVLELDMKLYEEQNMELLSDMYSTNRELVLQTGEVCFDKLLTHNVGKCKVSEKVNIKNAERILQICHNEGNIKIDEVEVKDDGLHIDGVLEVKLLYLTADDAEPVRSSTEVVPFHYVAEAPGINEDSVYQMNTGLEQMTAVMMGSDTIEIKAVITLDILVLQPVCEPVITNVNVEPMDMQKLQELPGIVGYIVQPGDSLWKIAKKFHTTVDNIMMANGLTDSNIHPGERLILVKEIAR</sequence>
<dbReference type="SMART" id="SM00257">
    <property type="entry name" value="LysM"/>
    <property type="match status" value="1"/>
</dbReference>
<dbReference type="OrthoDB" id="9779340at2"/>
<evidence type="ECO:0000313" key="2">
    <source>
        <dbReference type="EMBL" id="EHI57232.1"/>
    </source>
</evidence>
<evidence type="ECO:0000313" key="3">
    <source>
        <dbReference type="Proteomes" id="UP000005384"/>
    </source>
</evidence>
<dbReference type="AlphaFoldDB" id="G5ILG3"/>